<reference evidence="1 2" key="1">
    <citation type="journal article" date="2011" name="Cell">
        <title>The monarch butterfly genome yields insights into long-distance migration.</title>
        <authorList>
            <person name="Zhan S."/>
            <person name="Merlin C."/>
            <person name="Boore J.L."/>
            <person name="Reppert S.M."/>
        </authorList>
    </citation>
    <scope>NUCLEOTIDE SEQUENCE [LARGE SCALE GENOMIC DNA]</scope>
    <source>
        <strain evidence="1">F-2</strain>
    </source>
</reference>
<organism evidence="1 2">
    <name type="scientific">Danaus plexippus plexippus</name>
    <dbReference type="NCBI Taxonomy" id="278856"/>
    <lineage>
        <taxon>Eukaryota</taxon>
        <taxon>Metazoa</taxon>
        <taxon>Ecdysozoa</taxon>
        <taxon>Arthropoda</taxon>
        <taxon>Hexapoda</taxon>
        <taxon>Insecta</taxon>
        <taxon>Pterygota</taxon>
        <taxon>Neoptera</taxon>
        <taxon>Endopterygota</taxon>
        <taxon>Lepidoptera</taxon>
        <taxon>Glossata</taxon>
        <taxon>Ditrysia</taxon>
        <taxon>Papilionoidea</taxon>
        <taxon>Nymphalidae</taxon>
        <taxon>Danainae</taxon>
        <taxon>Danaini</taxon>
        <taxon>Danaina</taxon>
        <taxon>Danaus</taxon>
        <taxon>Danaus</taxon>
    </lineage>
</organism>
<dbReference type="EMBL" id="AGBW02009279">
    <property type="protein sequence ID" value="OWR51187.1"/>
    <property type="molecule type" value="Genomic_DNA"/>
</dbReference>
<dbReference type="InParanoid" id="A0A212FBT8"/>
<evidence type="ECO:0000313" key="1">
    <source>
        <dbReference type="EMBL" id="OWR51187.1"/>
    </source>
</evidence>
<gene>
    <name evidence="1" type="ORF">KGM_215234</name>
</gene>
<proteinExistence type="predicted"/>
<dbReference type="KEGG" id="dpl:KGM_215234"/>
<evidence type="ECO:0000313" key="2">
    <source>
        <dbReference type="Proteomes" id="UP000007151"/>
    </source>
</evidence>
<keyword evidence="2" id="KW-1185">Reference proteome</keyword>
<dbReference type="eggNOG" id="ENOG502TB08">
    <property type="taxonomic scope" value="Eukaryota"/>
</dbReference>
<dbReference type="Proteomes" id="UP000007151">
    <property type="component" value="Unassembled WGS sequence"/>
</dbReference>
<protein>
    <submittedName>
        <fullName evidence="1">Uncharacterized protein</fullName>
    </submittedName>
</protein>
<dbReference type="AlphaFoldDB" id="A0A212FBT8"/>
<comment type="caution">
    <text evidence="1">The sequence shown here is derived from an EMBL/GenBank/DDBJ whole genome shotgun (WGS) entry which is preliminary data.</text>
</comment>
<name>A0A212FBT8_DANPL</name>
<sequence>MNNGRADASTSTEDVKDRPLCLFYFTHPFGVLSPEPPTVTIAPTHVARTFVDMQPAPSFWSASSSPGYDTSVTSTRPSYDLGDATVHRNPINVIRNYGLDYRRQSVSSSFFSSDIWFSSSASSRIQDERRVIPYNRILPPLRLPSPRDLGLDLESSADVWPKRKLHPGKFSLPPIEMPASPLTCADDLFGEKVSVSESESVKRHKRVFGVKKNRRRARLGSVRRMITCLMKRSLAG</sequence>
<accession>A0A212FBT8</accession>